<feature type="compositionally biased region" description="Low complexity" evidence="1">
    <location>
        <begin position="179"/>
        <end position="195"/>
    </location>
</feature>
<gene>
    <name evidence="3" type="ORF">F9B16_09065</name>
</gene>
<protein>
    <submittedName>
        <fullName evidence="3">Uncharacterized protein</fullName>
    </submittedName>
</protein>
<dbReference type="Proteomes" id="UP000483004">
    <property type="component" value="Unassembled WGS sequence"/>
</dbReference>
<keyword evidence="2" id="KW-1133">Transmembrane helix</keyword>
<dbReference type="EMBL" id="WBMR01000017">
    <property type="protein sequence ID" value="KAB2385941.1"/>
    <property type="molecule type" value="Genomic_DNA"/>
</dbReference>
<name>A0A6L3VXN3_9ACTN</name>
<comment type="caution">
    <text evidence="3">The sequence shown here is derived from an EMBL/GenBank/DDBJ whole genome shotgun (WGS) entry which is preliminary data.</text>
</comment>
<sequence length="307" mass="32753">MTIPDGPLADLWATFLELTRKVETEALDLDDALRELRLHEVVDTAGRTWRVDPMTQSFIRRGPEDGAAWRPAAPSEFTQGAEPEAAGRSRQGAGVDTLLLPPTLQHGTQASEGGGSLLPGIALEEEWDRTRRSAKNRRSMLLAIGAGAAGLILLLLIAVATQGPGHRTGTQAQSGATRSQTPSQAPQAPVVPQSAKPYSVPPSGRCLSVLTEISSGDMNRIARVAERSQYNYNNQRLHAAIYSGWAGAGLTIDPKSAVGDPSGTSATQQWELHDGTTVIAVATVTWQRSGPASPWLLAKWPEFLPTS</sequence>
<proteinExistence type="predicted"/>
<evidence type="ECO:0000313" key="3">
    <source>
        <dbReference type="EMBL" id="KAB2385941.1"/>
    </source>
</evidence>
<evidence type="ECO:0000256" key="2">
    <source>
        <dbReference type="SAM" id="Phobius"/>
    </source>
</evidence>
<evidence type="ECO:0000313" key="4">
    <source>
        <dbReference type="Proteomes" id="UP000483004"/>
    </source>
</evidence>
<feature type="region of interest" description="Disordered" evidence="1">
    <location>
        <begin position="61"/>
        <end position="91"/>
    </location>
</feature>
<keyword evidence="2" id="KW-0472">Membrane</keyword>
<feature type="compositionally biased region" description="Polar residues" evidence="1">
    <location>
        <begin position="168"/>
        <end position="178"/>
    </location>
</feature>
<evidence type="ECO:0000256" key="1">
    <source>
        <dbReference type="SAM" id="MobiDB-lite"/>
    </source>
</evidence>
<dbReference type="OrthoDB" id="9825222at2"/>
<reference evidence="3 4" key="1">
    <citation type="submission" date="2019-09" db="EMBL/GenBank/DDBJ databases">
        <title>Actinomadura physcomitrii sp. nov., a novel actinomycete isolated from moss [Physcomitrium sphaericum (Ludw) Fuernr].</title>
        <authorList>
            <person name="Liu C."/>
            <person name="Zhuang X."/>
        </authorList>
    </citation>
    <scope>NUCLEOTIDE SEQUENCE [LARGE SCALE GENOMIC DNA]</scope>
    <source>
        <strain evidence="3 4">CYP1-1B</strain>
    </source>
</reference>
<dbReference type="RefSeq" id="WP_151539552.1">
    <property type="nucleotide sequence ID" value="NZ_WBMR01000017.1"/>
</dbReference>
<keyword evidence="2" id="KW-0812">Transmembrane</keyword>
<organism evidence="3 4">
    <name type="scientific">Actinomadura montaniterrae</name>
    <dbReference type="NCBI Taxonomy" id="1803903"/>
    <lineage>
        <taxon>Bacteria</taxon>
        <taxon>Bacillati</taxon>
        <taxon>Actinomycetota</taxon>
        <taxon>Actinomycetes</taxon>
        <taxon>Streptosporangiales</taxon>
        <taxon>Thermomonosporaceae</taxon>
        <taxon>Actinomadura</taxon>
    </lineage>
</organism>
<feature type="transmembrane region" description="Helical" evidence="2">
    <location>
        <begin position="139"/>
        <end position="160"/>
    </location>
</feature>
<accession>A0A6L3VXN3</accession>
<feature type="region of interest" description="Disordered" evidence="1">
    <location>
        <begin position="165"/>
        <end position="200"/>
    </location>
</feature>
<keyword evidence="4" id="KW-1185">Reference proteome</keyword>
<dbReference type="AlphaFoldDB" id="A0A6L3VXN3"/>